<gene>
    <name evidence="4" type="ORF">GTC6_22025</name>
</gene>
<dbReference type="PANTHER" id="PTHR22789:SF0">
    <property type="entry name" value="3-OXO-TETRONATE 4-PHOSPHATE DECARBOXYLASE-RELATED"/>
    <property type="match status" value="1"/>
</dbReference>
<dbReference type="PATRIC" id="fig|1316928.3.peg.4454"/>
<comment type="caution">
    <text evidence="4">The sequence shown here is derived from an EMBL/GenBank/DDBJ whole genome shotgun (WGS) entry which is preliminary data.</text>
</comment>
<evidence type="ECO:0000313" key="4">
    <source>
        <dbReference type="EMBL" id="EON30560.1"/>
    </source>
</evidence>
<dbReference type="GO" id="GO:0016832">
    <property type="term" value="F:aldehyde-lyase activity"/>
    <property type="evidence" value="ECO:0007669"/>
    <property type="project" value="TreeGrafter"/>
</dbReference>
<evidence type="ECO:0000256" key="2">
    <source>
        <dbReference type="ARBA" id="ARBA00023239"/>
    </source>
</evidence>
<dbReference type="Pfam" id="PF00596">
    <property type="entry name" value="Aldolase_II"/>
    <property type="match status" value="1"/>
</dbReference>
<dbReference type="SUPFAM" id="SSF53639">
    <property type="entry name" value="AraD/HMP-PK domain-like"/>
    <property type="match status" value="1"/>
</dbReference>
<dbReference type="InterPro" id="IPR001303">
    <property type="entry name" value="Aldolase_II/adducin_N"/>
</dbReference>
<reference evidence="4 5" key="1">
    <citation type="journal article" date="2013" name="Genome Announc.">
        <title>Draft Genome Sequence of a Benzothiophene-Desulfurizing Bacterium, Gordona terrae Strain C-6.</title>
        <authorList>
            <person name="Wang W."/>
            <person name="Ma T."/>
            <person name="Ren Y."/>
            <person name="Li G."/>
        </authorList>
    </citation>
    <scope>NUCLEOTIDE SEQUENCE [LARGE SCALE GENOMIC DNA]</scope>
    <source>
        <strain evidence="4 5">C-6</strain>
    </source>
</reference>
<dbReference type="InterPro" id="IPR036409">
    <property type="entry name" value="Aldolase_II/adducin_N_sf"/>
</dbReference>
<dbReference type="GO" id="GO:0019323">
    <property type="term" value="P:pentose catabolic process"/>
    <property type="evidence" value="ECO:0007669"/>
    <property type="project" value="TreeGrafter"/>
</dbReference>
<accession>R7Y3F7</accession>
<keyword evidence="2" id="KW-0456">Lyase</keyword>
<protein>
    <submittedName>
        <fullName evidence="4">Ribulose-5-phosphate 4-epimerase-related epimerase and aldolase</fullName>
    </submittedName>
</protein>
<dbReference type="SMART" id="SM01007">
    <property type="entry name" value="Aldolase_II"/>
    <property type="match status" value="1"/>
</dbReference>
<dbReference type="GO" id="GO:0046872">
    <property type="term" value="F:metal ion binding"/>
    <property type="evidence" value="ECO:0007669"/>
    <property type="project" value="UniProtKB-KW"/>
</dbReference>
<feature type="domain" description="Class II aldolase/adducin N-terminal" evidence="3">
    <location>
        <begin position="10"/>
        <end position="185"/>
    </location>
</feature>
<evidence type="ECO:0000256" key="1">
    <source>
        <dbReference type="ARBA" id="ARBA00022723"/>
    </source>
</evidence>
<sequence length="221" mass="23217">MPMSASSLREQVAEAARRLAAEGLLIGTAGNVSVREDDHLAITGTGVVLSDCSAYDVTVVSLTGDVVDGSVAPSSELDLHRRVYERTDAQAIVHTHAPFGTAVACVRGLTSLPVLHYQQLGLGGAIPIAPYATFGSPELADIVAGALVDTQVALMANHGSVARGSSLADAVENALLLEWLATLFHRTCSMGRPRELTADEQQSTVAQAIRLDYGTPQEKRT</sequence>
<evidence type="ECO:0000313" key="5">
    <source>
        <dbReference type="Proteomes" id="UP000013569"/>
    </source>
</evidence>
<dbReference type="Proteomes" id="UP000013569">
    <property type="component" value="Unassembled WGS sequence"/>
</dbReference>
<dbReference type="EMBL" id="AQPW01000049">
    <property type="protein sequence ID" value="EON30560.1"/>
    <property type="molecule type" value="Genomic_DNA"/>
</dbReference>
<evidence type="ECO:0000259" key="3">
    <source>
        <dbReference type="SMART" id="SM01007"/>
    </source>
</evidence>
<proteinExistence type="predicted"/>
<dbReference type="GO" id="GO:0005829">
    <property type="term" value="C:cytosol"/>
    <property type="evidence" value="ECO:0007669"/>
    <property type="project" value="TreeGrafter"/>
</dbReference>
<dbReference type="AlphaFoldDB" id="R7Y3F7"/>
<dbReference type="PANTHER" id="PTHR22789">
    <property type="entry name" value="FUCULOSE PHOSPHATE ALDOLASE"/>
    <property type="match status" value="1"/>
</dbReference>
<dbReference type="Gene3D" id="3.40.225.10">
    <property type="entry name" value="Class II aldolase/adducin N-terminal domain"/>
    <property type="match status" value="1"/>
</dbReference>
<dbReference type="InterPro" id="IPR050197">
    <property type="entry name" value="Aldolase_class_II_sugar_metab"/>
</dbReference>
<keyword evidence="1" id="KW-0479">Metal-binding</keyword>
<organism evidence="4 5">
    <name type="scientific">Gordonia terrae C-6</name>
    <dbReference type="NCBI Taxonomy" id="1316928"/>
    <lineage>
        <taxon>Bacteria</taxon>
        <taxon>Bacillati</taxon>
        <taxon>Actinomycetota</taxon>
        <taxon>Actinomycetes</taxon>
        <taxon>Mycobacteriales</taxon>
        <taxon>Gordoniaceae</taxon>
        <taxon>Gordonia</taxon>
    </lineage>
</organism>
<name>R7Y3F7_9ACTN</name>
<dbReference type="OrthoDB" id="9786287at2"/>